<dbReference type="RefSeq" id="WP_148930887.1">
    <property type="nucleotide sequence ID" value="NZ_VNHS01000007.1"/>
</dbReference>
<dbReference type="SFLD" id="SFLDS00003">
    <property type="entry name" value="Haloacid_Dehalogenase"/>
    <property type="match status" value="1"/>
</dbReference>
<name>A0A5S5C2F4_9BACL</name>
<dbReference type="SFLD" id="SFLDG01126">
    <property type="entry name" value="C1.2:_Nucleotidase_Like"/>
    <property type="match status" value="1"/>
</dbReference>
<feature type="active site" description="Nucleophile" evidence="2">
    <location>
        <position position="7"/>
    </location>
</feature>
<dbReference type="InterPro" id="IPR036412">
    <property type="entry name" value="HAD-like_sf"/>
</dbReference>
<reference evidence="3 4" key="1">
    <citation type="submission" date="2019-07" db="EMBL/GenBank/DDBJ databases">
        <title>Genomic Encyclopedia of Type Strains, Phase III (KMG-III): the genomes of soil and plant-associated and newly described type strains.</title>
        <authorList>
            <person name="Whitman W."/>
        </authorList>
    </citation>
    <scope>NUCLEOTIDE SEQUENCE [LARGE SCALE GENOMIC DNA]</scope>
    <source>
        <strain evidence="3 4">BL24</strain>
    </source>
</reference>
<dbReference type="PANTHER" id="PTHR16504">
    <property type="entry name" value="5'(3')-DEOXYRIBONUCLEOTIDASE"/>
    <property type="match status" value="1"/>
</dbReference>
<dbReference type="OrthoDB" id="278110at2"/>
<organism evidence="3 4">
    <name type="scientific">Paenibacillus methanolicus</name>
    <dbReference type="NCBI Taxonomy" id="582686"/>
    <lineage>
        <taxon>Bacteria</taxon>
        <taxon>Bacillati</taxon>
        <taxon>Bacillota</taxon>
        <taxon>Bacilli</taxon>
        <taxon>Bacillales</taxon>
        <taxon>Paenibacillaceae</taxon>
        <taxon>Paenibacillus</taxon>
    </lineage>
</organism>
<feature type="active site" description="Proton donor" evidence="2">
    <location>
        <position position="9"/>
    </location>
</feature>
<sequence length="180" mass="21435">MKRIAIDMDEVIADFNTKHLSVFNRDYKENLTVRDLMGTRLRELRPQWKQEILAYLNDPLFFRDLDVMKDSQTVIKELSERYEIFITTAAMEFPSSFAAKYEWLKEHFPFIPEMNFVFCGDKSIIRADYLIDDNARHFQRFNGQGILFSAPHNLNETGYVRVENWLEVRAYFQRSCINSP</sequence>
<evidence type="ECO:0000313" key="3">
    <source>
        <dbReference type="EMBL" id="TYP73339.1"/>
    </source>
</evidence>
<protein>
    <submittedName>
        <fullName evidence="3">5'(3')-deoxyribonucleotidase</fullName>
    </submittedName>
</protein>
<comment type="caution">
    <text evidence="3">The sequence shown here is derived from an EMBL/GenBank/DDBJ whole genome shotgun (WGS) entry which is preliminary data.</text>
</comment>
<dbReference type="EMBL" id="VNHS01000007">
    <property type="protein sequence ID" value="TYP73339.1"/>
    <property type="molecule type" value="Genomic_DNA"/>
</dbReference>
<evidence type="ECO:0000256" key="1">
    <source>
        <dbReference type="ARBA" id="ARBA00009589"/>
    </source>
</evidence>
<dbReference type="Gene3D" id="1.10.40.40">
    <property type="entry name" value="Deoxyribonucleotidase, domain 2"/>
    <property type="match status" value="1"/>
</dbReference>
<evidence type="ECO:0000256" key="2">
    <source>
        <dbReference type="PIRSR" id="PIRSR610708-1"/>
    </source>
</evidence>
<dbReference type="InterPro" id="IPR023214">
    <property type="entry name" value="HAD_sf"/>
</dbReference>
<accession>A0A5S5C2F4</accession>
<proteinExistence type="inferred from homology"/>
<dbReference type="InterPro" id="IPR010708">
    <property type="entry name" value="5'(3')-deoxyribonucleotidase"/>
</dbReference>
<dbReference type="PANTHER" id="PTHR16504:SF4">
    <property type="entry name" value="5'(3')-DEOXYRIBONUCLEOTIDASE"/>
    <property type="match status" value="1"/>
</dbReference>
<evidence type="ECO:0000313" key="4">
    <source>
        <dbReference type="Proteomes" id="UP000323257"/>
    </source>
</evidence>
<dbReference type="AlphaFoldDB" id="A0A5S5C2F4"/>
<dbReference type="SUPFAM" id="SSF56784">
    <property type="entry name" value="HAD-like"/>
    <property type="match status" value="1"/>
</dbReference>
<dbReference type="Pfam" id="PF06941">
    <property type="entry name" value="NT5C"/>
    <property type="match status" value="1"/>
</dbReference>
<dbReference type="GO" id="GO:0008253">
    <property type="term" value="F:5'-nucleotidase activity"/>
    <property type="evidence" value="ECO:0007669"/>
    <property type="project" value="InterPro"/>
</dbReference>
<gene>
    <name evidence="3" type="ORF">BCM02_107323</name>
</gene>
<comment type="similarity">
    <text evidence="1">Belongs to the 5'(3')-deoxyribonucleotidase family.</text>
</comment>
<keyword evidence="4" id="KW-1185">Reference proteome</keyword>
<dbReference type="Gene3D" id="3.40.50.1000">
    <property type="entry name" value="HAD superfamily/HAD-like"/>
    <property type="match status" value="1"/>
</dbReference>
<dbReference type="GO" id="GO:0009223">
    <property type="term" value="P:pyrimidine deoxyribonucleotide catabolic process"/>
    <property type="evidence" value="ECO:0007669"/>
    <property type="project" value="TreeGrafter"/>
</dbReference>
<dbReference type="Proteomes" id="UP000323257">
    <property type="component" value="Unassembled WGS sequence"/>
</dbReference>
<dbReference type="SFLD" id="SFLDG01146">
    <property type="entry name" value="C1.2.2"/>
    <property type="match status" value="1"/>
</dbReference>